<keyword evidence="2" id="KW-1185">Reference proteome</keyword>
<dbReference type="PANTHER" id="PTHR13017">
    <property type="entry name" value="5-FORMYLTETRAHYDROFOLATE CYCLO-LIGASE-RELATED"/>
    <property type="match status" value="1"/>
</dbReference>
<dbReference type="SUPFAM" id="SSF100950">
    <property type="entry name" value="NagB/RpiA/CoA transferase-like"/>
    <property type="match status" value="1"/>
</dbReference>
<accession>A0ABR1G1X3</accession>
<dbReference type="EMBL" id="JBBJCI010000142">
    <property type="protein sequence ID" value="KAK7242457.1"/>
    <property type="molecule type" value="Genomic_DNA"/>
</dbReference>
<dbReference type="InterPro" id="IPR002698">
    <property type="entry name" value="FTHF_cligase"/>
</dbReference>
<organism evidence="1 2">
    <name type="scientific">Aureococcus anophagefferens</name>
    <name type="common">Harmful bloom alga</name>
    <dbReference type="NCBI Taxonomy" id="44056"/>
    <lineage>
        <taxon>Eukaryota</taxon>
        <taxon>Sar</taxon>
        <taxon>Stramenopiles</taxon>
        <taxon>Ochrophyta</taxon>
        <taxon>Pelagophyceae</taxon>
        <taxon>Pelagomonadales</taxon>
        <taxon>Pelagomonadaceae</taxon>
        <taxon>Aureococcus</taxon>
    </lineage>
</organism>
<dbReference type="Proteomes" id="UP001363151">
    <property type="component" value="Unassembled WGS sequence"/>
</dbReference>
<proteinExistence type="predicted"/>
<reference evidence="1 2" key="1">
    <citation type="submission" date="2024-03" db="EMBL/GenBank/DDBJ databases">
        <title>Aureococcus anophagefferens CCMP1851 and Kratosvirus quantuckense: Draft genome of a second virus-susceptible host strain in the model system.</title>
        <authorList>
            <person name="Chase E."/>
            <person name="Truchon A.R."/>
            <person name="Schepens W."/>
            <person name="Wilhelm S.W."/>
        </authorList>
    </citation>
    <scope>NUCLEOTIDE SEQUENCE [LARGE SCALE GENOMIC DNA]</scope>
    <source>
        <strain evidence="1 2">CCMP1851</strain>
    </source>
</reference>
<protein>
    <submittedName>
        <fullName evidence="1">Methenyltetrahydrofolate synthetase</fullName>
    </submittedName>
</protein>
<name>A0ABR1G1X3_AURAN</name>
<dbReference type="PANTHER" id="PTHR13017:SF0">
    <property type="entry name" value="METHENYLTETRAHYDROFOLATE SYNTHASE DOMAIN-CONTAINING PROTEIN"/>
    <property type="match status" value="1"/>
</dbReference>
<evidence type="ECO:0000313" key="2">
    <source>
        <dbReference type="Proteomes" id="UP001363151"/>
    </source>
</evidence>
<dbReference type="InterPro" id="IPR037171">
    <property type="entry name" value="NagB/RpiA_transferase-like"/>
</dbReference>
<evidence type="ECO:0000313" key="1">
    <source>
        <dbReference type="EMBL" id="KAK7242457.1"/>
    </source>
</evidence>
<dbReference type="Pfam" id="PF01812">
    <property type="entry name" value="5-FTHF_cyc-lig"/>
    <property type="match status" value="1"/>
</dbReference>
<gene>
    <name evidence="1" type="primary">MTHFSD</name>
    <name evidence="1" type="ORF">SO694_00017029</name>
</gene>
<sequence>MRRISTRASVMSCKGDWSGRDRAKDAARERAWSALEASGAARDAGGPRGRIPDFDGAEAAADWLAATLEWRRAAVVKCNPDPPQAPVRRRALEDGKTLYVPVPCLTADMPFLKLAPAALAAAGVPFADASDAAGAARHGEPVRFDEMEPFGIAVCGTVAAARDGGRLGKGGGFADLEMGVFRHFGWMTAATPVATSVHEAQVVDALDVALDAWDVPLDLVATPGGLVRTGTALPKPRCTVAWDAVRADQLRDIPFLAALRTQMEEGKPR</sequence>
<dbReference type="InterPro" id="IPR024185">
    <property type="entry name" value="FTHF_cligase-like_sf"/>
</dbReference>
<dbReference type="Gene3D" id="3.40.50.10420">
    <property type="entry name" value="NagB/RpiA/CoA transferase-like"/>
    <property type="match status" value="1"/>
</dbReference>
<comment type="caution">
    <text evidence="1">The sequence shown here is derived from an EMBL/GenBank/DDBJ whole genome shotgun (WGS) entry which is preliminary data.</text>
</comment>